<protein>
    <submittedName>
        <fullName evidence="1">Uncharacterized protein</fullName>
    </submittedName>
</protein>
<organism evidence="1 2">
    <name type="scientific">Candidatus Magasanikbacteria bacterium RIFOXYD2_FULL_41_14</name>
    <dbReference type="NCBI Taxonomy" id="1798709"/>
    <lineage>
        <taxon>Bacteria</taxon>
        <taxon>Candidatus Magasanikiibacteriota</taxon>
    </lineage>
</organism>
<dbReference type="STRING" id="1798709.A2538_02065"/>
<reference evidence="1 2" key="1">
    <citation type="journal article" date="2016" name="Nat. Commun.">
        <title>Thousands of microbial genomes shed light on interconnected biogeochemical processes in an aquifer system.</title>
        <authorList>
            <person name="Anantharaman K."/>
            <person name="Brown C.T."/>
            <person name="Hug L.A."/>
            <person name="Sharon I."/>
            <person name="Castelle C.J."/>
            <person name="Probst A.J."/>
            <person name="Thomas B.C."/>
            <person name="Singh A."/>
            <person name="Wilkins M.J."/>
            <person name="Karaoz U."/>
            <person name="Brodie E.L."/>
            <person name="Williams K.H."/>
            <person name="Hubbard S.S."/>
            <person name="Banfield J.F."/>
        </authorList>
    </citation>
    <scope>NUCLEOTIDE SEQUENCE [LARGE SCALE GENOMIC DNA]</scope>
</reference>
<dbReference type="EMBL" id="MFRE01000012">
    <property type="protein sequence ID" value="OGH94064.1"/>
    <property type="molecule type" value="Genomic_DNA"/>
</dbReference>
<dbReference type="AlphaFoldDB" id="A0A1F6PDP7"/>
<dbReference type="Proteomes" id="UP000178254">
    <property type="component" value="Unassembled WGS sequence"/>
</dbReference>
<name>A0A1F6PDP7_9BACT</name>
<accession>A0A1F6PDP7</accession>
<comment type="caution">
    <text evidence="1">The sequence shown here is derived from an EMBL/GenBank/DDBJ whole genome shotgun (WGS) entry which is preliminary data.</text>
</comment>
<evidence type="ECO:0000313" key="2">
    <source>
        <dbReference type="Proteomes" id="UP000178254"/>
    </source>
</evidence>
<gene>
    <name evidence="1" type="ORF">A2538_02065</name>
</gene>
<sequence>MLSAKAKTVLNDYLNLPFKNMVGVRCPYFNNARTRRRAELKVLIGKGTPSEIVEEAKIISLQYHAGLFDHSGNCCLHSNHDVSKDAQEIRKFLVDNNLGVECSGFVTNILRAHFWETANIDIVKKFYKTHSPFFLRSIIAKLRPVENVSVRVWADDRNTEKLNDWQSAQAGDVIVILEKKLPAIRNHIILITENSGGIIKYAHARAWNSEGRYGHGVVEGVIKIIAPEKGIVEQEWAELGQTGGKNETWAEAKTARVVEIRRVQFKM</sequence>
<proteinExistence type="predicted"/>
<evidence type="ECO:0000313" key="1">
    <source>
        <dbReference type="EMBL" id="OGH94064.1"/>
    </source>
</evidence>